<comment type="function">
    <text evidence="14">Initiates the repair of damaged proteins by catalyzing methyl esterification of L-isoaspartyl and D-aspartyl residues produced by spontaneous isomerization and racemization of L-aspartyl and L-asparaginyl residues in aging peptides and proteins. Acts on EIF4EBP2, microtubule-associated protein 2, calreticulin, clathrin light chains a and b, Ubiquitin C-terminal hydrolase isozyme L1, phosphatidylethanolamine-binding protein 1, stathmin, beta-synuclein and alpha-synuclein.</text>
</comment>
<reference evidence="16" key="1">
    <citation type="journal article" date="2021" name="Evol. Appl.">
        <title>The genome of the Pyrenean desman and the effects of bottlenecks and inbreeding on the genomic landscape of an endangered species.</title>
        <authorList>
            <person name="Escoda L."/>
            <person name="Castresana J."/>
        </authorList>
    </citation>
    <scope>NUCLEOTIDE SEQUENCE</scope>
    <source>
        <strain evidence="16">IBE-C5619</strain>
    </source>
</reference>
<keyword evidence="5" id="KW-0963">Cytoplasm</keyword>
<feature type="region of interest" description="Disordered" evidence="15">
    <location>
        <begin position="1"/>
        <end position="62"/>
    </location>
</feature>
<dbReference type="FunFam" id="3.40.50.150:FF:000027">
    <property type="entry name" value="Protein-L-isoaspartate O-methyltransferase"/>
    <property type="match status" value="1"/>
</dbReference>
<gene>
    <name evidence="16" type="ORF">J0S82_000595</name>
</gene>
<dbReference type="SUPFAM" id="SSF53335">
    <property type="entry name" value="S-adenosyl-L-methionine-dependent methyltransferases"/>
    <property type="match status" value="1"/>
</dbReference>
<evidence type="ECO:0000313" key="16">
    <source>
        <dbReference type="EMBL" id="KAG8508917.1"/>
    </source>
</evidence>
<evidence type="ECO:0000256" key="1">
    <source>
        <dbReference type="ARBA" id="ARBA00004514"/>
    </source>
</evidence>
<feature type="non-terminal residue" evidence="16">
    <location>
        <position position="1"/>
    </location>
</feature>
<sequence length="469" mass="49311">PGSYRSQQRGRPGARPPPPPAPPGRTPGRAASQSACVPRGMPGARSGGSGGDGSHSGGSSGDAGGAVTVWEVVSLLAKLLGTVAALKAVLYLLRVCLAMAWKSGGASHSELIHNLRSKCHPGPVRGNWGRPGLDRVPRGRPKCSVCLLAPDGGLRLRGAPAVPSGVLSCLLPRDLSLLGDVDGKGRERARGRCWWGRDRRLLADRGRGCGTSGQAVTGVRRLLFGGPAGEGRALGVGRQNGIIKTDKVFEVMLATDRSHYAKCNPYMDSPQSIAKKELLNPEGTCYHRSVKIASDAEAGFQATISAPHMHAYALELLFDQLHEGAKALDVGSGSGILTACFARMVGPTGKVIGIDHIKELVDDSINNVRKDDPMLLSSGRVQLVVGDGRMGYAEEAPYDAIHVGAAAPVVPQALIDQLKPGGRLILPVGPAGGNQMLEQYDKLQDGSVKMKPLMGVIYVPLTDKEKQWS</sequence>
<dbReference type="GO" id="GO:0004719">
    <property type="term" value="F:protein-L-isoaspartate (D-aspartate) O-methyltransferase activity"/>
    <property type="evidence" value="ECO:0007669"/>
    <property type="project" value="UniProtKB-EC"/>
</dbReference>
<evidence type="ECO:0000256" key="8">
    <source>
        <dbReference type="ARBA" id="ARBA00022691"/>
    </source>
</evidence>
<dbReference type="GO" id="GO:0005829">
    <property type="term" value="C:cytosol"/>
    <property type="evidence" value="ECO:0007669"/>
    <property type="project" value="UniProtKB-SubCell"/>
</dbReference>
<keyword evidence="8" id="KW-0949">S-adenosyl-L-methionine</keyword>
<comment type="caution">
    <text evidence="16">The sequence shown here is derived from an EMBL/GenBank/DDBJ whole genome shotgun (WGS) entry which is preliminary data.</text>
</comment>
<comment type="subunit">
    <text evidence="3">Monomer.</text>
</comment>
<evidence type="ECO:0000256" key="14">
    <source>
        <dbReference type="ARBA" id="ARBA00045609"/>
    </source>
</evidence>
<dbReference type="PROSITE" id="PS01279">
    <property type="entry name" value="PCMT"/>
    <property type="match status" value="1"/>
</dbReference>
<comment type="catalytic activity">
    <reaction evidence="11">
        <text>[protein]-L-isoaspartate + S-adenosyl-L-methionine = [protein]-L-isoaspartate alpha-methyl ester + S-adenosyl-L-homocysteine</text>
        <dbReference type="Rhea" id="RHEA:12705"/>
        <dbReference type="Rhea" id="RHEA-COMP:12143"/>
        <dbReference type="Rhea" id="RHEA-COMP:12144"/>
        <dbReference type="ChEBI" id="CHEBI:57856"/>
        <dbReference type="ChEBI" id="CHEBI:59789"/>
        <dbReference type="ChEBI" id="CHEBI:90596"/>
        <dbReference type="ChEBI" id="CHEBI:90598"/>
        <dbReference type="EC" id="2.1.1.77"/>
    </reaction>
    <physiologicalReaction direction="left-to-right" evidence="11">
        <dbReference type="Rhea" id="RHEA:12706"/>
    </physiologicalReaction>
</comment>
<dbReference type="OrthoDB" id="73890at2759"/>
<keyword evidence="7" id="KW-0808">Transferase</keyword>
<name>A0A8J5ZXZ3_GALPY</name>
<evidence type="ECO:0000256" key="9">
    <source>
        <dbReference type="ARBA" id="ARBA00031323"/>
    </source>
</evidence>
<evidence type="ECO:0000256" key="6">
    <source>
        <dbReference type="ARBA" id="ARBA00022603"/>
    </source>
</evidence>
<protein>
    <recommendedName>
        <fullName evidence="12">Protein-L-isoaspartate(D-aspartate) O-methyltransferase</fullName>
        <ecNumber evidence="4">2.1.1.77</ecNumber>
    </recommendedName>
    <alternativeName>
        <fullName evidence="10">L-isoaspartyl protein carboxyl methyltransferase</fullName>
    </alternativeName>
    <alternativeName>
        <fullName evidence="13">Protein L-isoaspartyl/D-aspartyl methyltransferase</fullName>
    </alternativeName>
    <alternativeName>
        <fullName evidence="9">Protein-beta-aspartate methyltransferase</fullName>
    </alternativeName>
</protein>
<evidence type="ECO:0000256" key="3">
    <source>
        <dbReference type="ARBA" id="ARBA00011245"/>
    </source>
</evidence>
<dbReference type="AlphaFoldDB" id="A0A8J5ZXZ3"/>
<dbReference type="Pfam" id="PF01135">
    <property type="entry name" value="PCMT"/>
    <property type="match status" value="1"/>
</dbReference>
<dbReference type="EC" id="2.1.1.77" evidence="4"/>
<dbReference type="PANTHER" id="PTHR11579">
    <property type="entry name" value="PROTEIN-L-ISOASPARTATE O-METHYLTRANSFERASE"/>
    <property type="match status" value="1"/>
</dbReference>
<keyword evidence="17" id="KW-1185">Reference proteome</keyword>
<evidence type="ECO:0000256" key="2">
    <source>
        <dbReference type="ARBA" id="ARBA00005369"/>
    </source>
</evidence>
<evidence type="ECO:0000313" key="17">
    <source>
        <dbReference type="Proteomes" id="UP000700334"/>
    </source>
</evidence>
<feature type="compositionally biased region" description="Gly residues" evidence="15">
    <location>
        <begin position="45"/>
        <end position="62"/>
    </location>
</feature>
<comment type="subcellular location">
    <subcellularLocation>
        <location evidence="1">Cytoplasm</location>
        <location evidence="1">Cytosol</location>
    </subcellularLocation>
</comment>
<accession>A0A8J5ZXZ3</accession>
<evidence type="ECO:0000256" key="12">
    <source>
        <dbReference type="ARBA" id="ARBA00040923"/>
    </source>
</evidence>
<proteinExistence type="inferred from homology"/>
<dbReference type="CDD" id="cd02440">
    <property type="entry name" value="AdoMet_MTases"/>
    <property type="match status" value="1"/>
</dbReference>
<organism evidence="16 17">
    <name type="scientific">Galemys pyrenaicus</name>
    <name type="common">Iberian desman</name>
    <name type="synonym">Pyrenean desman</name>
    <dbReference type="NCBI Taxonomy" id="202257"/>
    <lineage>
        <taxon>Eukaryota</taxon>
        <taxon>Metazoa</taxon>
        <taxon>Chordata</taxon>
        <taxon>Craniata</taxon>
        <taxon>Vertebrata</taxon>
        <taxon>Euteleostomi</taxon>
        <taxon>Mammalia</taxon>
        <taxon>Eutheria</taxon>
        <taxon>Laurasiatheria</taxon>
        <taxon>Eulipotyphla</taxon>
        <taxon>Talpidae</taxon>
        <taxon>Galemys</taxon>
    </lineage>
</organism>
<evidence type="ECO:0000256" key="11">
    <source>
        <dbReference type="ARBA" id="ARBA00035815"/>
    </source>
</evidence>
<dbReference type="Proteomes" id="UP000700334">
    <property type="component" value="Unassembled WGS sequence"/>
</dbReference>
<dbReference type="Gene3D" id="3.40.50.150">
    <property type="entry name" value="Vaccinia Virus protein VP39"/>
    <property type="match status" value="1"/>
</dbReference>
<keyword evidence="6" id="KW-0489">Methyltransferase</keyword>
<dbReference type="GO" id="GO:0032259">
    <property type="term" value="P:methylation"/>
    <property type="evidence" value="ECO:0007669"/>
    <property type="project" value="UniProtKB-KW"/>
</dbReference>
<dbReference type="PANTHER" id="PTHR11579:SF7">
    <property type="entry name" value="PROTEIN-L-ISOASPARTATE(D-ASPARTATE) O-METHYLTRANSFERASE"/>
    <property type="match status" value="1"/>
</dbReference>
<evidence type="ECO:0000256" key="13">
    <source>
        <dbReference type="ARBA" id="ARBA00042126"/>
    </source>
</evidence>
<dbReference type="EMBL" id="JAGFMF010011961">
    <property type="protein sequence ID" value="KAG8508917.1"/>
    <property type="molecule type" value="Genomic_DNA"/>
</dbReference>
<evidence type="ECO:0000256" key="10">
    <source>
        <dbReference type="ARBA" id="ARBA00031350"/>
    </source>
</evidence>
<evidence type="ECO:0000256" key="15">
    <source>
        <dbReference type="SAM" id="MobiDB-lite"/>
    </source>
</evidence>
<feature type="non-terminal residue" evidence="16">
    <location>
        <position position="469"/>
    </location>
</feature>
<evidence type="ECO:0000256" key="4">
    <source>
        <dbReference type="ARBA" id="ARBA00011890"/>
    </source>
</evidence>
<dbReference type="NCBIfam" id="TIGR00080">
    <property type="entry name" value="pimt"/>
    <property type="match status" value="1"/>
</dbReference>
<evidence type="ECO:0000256" key="5">
    <source>
        <dbReference type="ARBA" id="ARBA00022490"/>
    </source>
</evidence>
<evidence type="ECO:0000256" key="7">
    <source>
        <dbReference type="ARBA" id="ARBA00022679"/>
    </source>
</evidence>
<dbReference type="InterPro" id="IPR000682">
    <property type="entry name" value="PCMT"/>
</dbReference>
<feature type="compositionally biased region" description="Pro residues" evidence="15">
    <location>
        <begin position="14"/>
        <end position="25"/>
    </location>
</feature>
<comment type="similarity">
    <text evidence="2">Belongs to the methyltransferase superfamily. L-isoaspartyl/D-aspartyl protein methyltransferase family.</text>
</comment>
<dbReference type="InterPro" id="IPR029063">
    <property type="entry name" value="SAM-dependent_MTases_sf"/>
</dbReference>